<dbReference type="Gene3D" id="3.30.70.1050">
    <property type="entry name" value="Trigger factor ribosome-binding domain"/>
    <property type="match status" value="1"/>
</dbReference>
<dbReference type="KEGG" id="pfaa:MM59RIKEN_28770"/>
<gene>
    <name evidence="12 17" type="primary">tig</name>
    <name evidence="17" type="ORF">MM59RIKEN_28770</name>
</gene>
<dbReference type="GO" id="GO:0051083">
    <property type="term" value="P:'de novo' cotranslational protein folding"/>
    <property type="evidence" value="ECO:0007669"/>
    <property type="project" value="TreeGrafter"/>
</dbReference>
<dbReference type="HAMAP" id="MF_00303">
    <property type="entry name" value="Trigger_factor_Tig"/>
    <property type="match status" value="1"/>
</dbReference>
<dbReference type="GO" id="GO:0043335">
    <property type="term" value="P:protein unfolding"/>
    <property type="evidence" value="ECO:0007669"/>
    <property type="project" value="TreeGrafter"/>
</dbReference>
<evidence type="ECO:0000256" key="9">
    <source>
        <dbReference type="ARBA" id="ARBA00023306"/>
    </source>
</evidence>
<evidence type="ECO:0000256" key="8">
    <source>
        <dbReference type="ARBA" id="ARBA00023235"/>
    </source>
</evidence>
<dbReference type="Pfam" id="PF05698">
    <property type="entry name" value="Trigger_C"/>
    <property type="match status" value="1"/>
</dbReference>
<dbReference type="Pfam" id="PF00254">
    <property type="entry name" value="FKBP_C"/>
    <property type="match status" value="1"/>
</dbReference>
<evidence type="ECO:0000256" key="14">
    <source>
        <dbReference type="RuleBase" id="RU003914"/>
    </source>
</evidence>
<evidence type="ECO:0000256" key="2">
    <source>
        <dbReference type="ARBA" id="ARBA00005464"/>
    </source>
</evidence>
<keyword evidence="18" id="KW-1185">Reference proteome</keyword>
<evidence type="ECO:0000256" key="4">
    <source>
        <dbReference type="ARBA" id="ARBA00016902"/>
    </source>
</evidence>
<dbReference type="GO" id="GO:0015031">
    <property type="term" value="P:protein transport"/>
    <property type="evidence" value="ECO:0007669"/>
    <property type="project" value="UniProtKB-UniRule"/>
</dbReference>
<dbReference type="InterPro" id="IPR027304">
    <property type="entry name" value="Trigger_fact/SurA_dom_sf"/>
</dbReference>
<proteinExistence type="inferred from homology"/>
<feature type="region of interest" description="Disordered" evidence="15">
    <location>
        <begin position="422"/>
        <end position="485"/>
    </location>
</feature>
<feature type="compositionally biased region" description="Basic and acidic residues" evidence="15">
    <location>
        <begin position="455"/>
        <end position="468"/>
    </location>
</feature>
<evidence type="ECO:0000256" key="1">
    <source>
        <dbReference type="ARBA" id="ARBA00000971"/>
    </source>
</evidence>
<evidence type="ECO:0000256" key="7">
    <source>
        <dbReference type="ARBA" id="ARBA00023186"/>
    </source>
</evidence>
<dbReference type="Pfam" id="PF05697">
    <property type="entry name" value="Trigger_N"/>
    <property type="match status" value="1"/>
</dbReference>
<organism evidence="17 18">
    <name type="scientific">Pusillibacter faecalis</name>
    <dbReference type="NCBI Taxonomy" id="2714358"/>
    <lineage>
        <taxon>Bacteria</taxon>
        <taxon>Bacillati</taxon>
        <taxon>Bacillota</taxon>
        <taxon>Clostridia</taxon>
        <taxon>Eubacteriales</taxon>
        <taxon>Oscillospiraceae</taxon>
        <taxon>Pusillibacter</taxon>
    </lineage>
</organism>
<keyword evidence="9 12" id="KW-0131">Cell cycle</keyword>
<dbReference type="InterPro" id="IPR008880">
    <property type="entry name" value="Trigger_fac_C"/>
</dbReference>
<evidence type="ECO:0000256" key="3">
    <source>
        <dbReference type="ARBA" id="ARBA00013194"/>
    </source>
</evidence>
<reference evidence="17" key="1">
    <citation type="submission" date="2020-09" db="EMBL/GenBank/DDBJ databases">
        <title>New species isolated from human feces.</title>
        <authorList>
            <person name="Kitahara M."/>
            <person name="Shigeno Y."/>
            <person name="Shime M."/>
            <person name="Matsumoto Y."/>
            <person name="Nakamura S."/>
            <person name="Motooka D."/>
            <person name="Fukuoka S."/>
            <person name="Nishikawa H."/>
            <person name="Benno Y."/>
        </authorList>
    </citation>
    <scope>NUCLEOTIDE SEQUENCE</scope>
    <source>
        <strain evidence="17">MM59</strain>
    </source>
</reference>
<evidence type="ECO:0000256" key="5">
    <source>
        <dbReference type="ARBA" id="ARBA00022618"/>
    </source>
</evidence>
<comment type="function">
    <text evidence="10 12">Involved in protein export. Acts as a chaperone by maintaining the newly synthesized protein in an open conformation. Functions as a peptidyl-prolyl cis-trans isomerase.</text>
</comment>
<dbReference type="FunFam" id="3.10.50.40:FF:000001">
    <property type="entry name" value="Trigger factor"/>
    <property type="match status" value="1"/>
</dbReference>
<evidence type="ECO:0000313" key="17">
    <source>
        <dbReference type="EMBL" id="BCK85558.1"/>
    </source>
</evidence>
<dbReference type="InterPro" id="IPR005215">
    <property type="entry name" value="Trig_fac"/>
</dbReference>
<dbReference type="SUPFAM" id="SSF54534">
    <property type="entry name" value="FKBP-like"/>
    <property type="match status" value="1"/>
</dbReference>
<accession>A0A810QB97</accession>
<dbReference type="GO" id="GO:0043022">
    <property type="term" value="F:ribosome binding"/>
    <property type="evidence" value="ECO:0007669"/>
    <property type="project" value="TreeGrafter"/>
</dbReference>
<evidence type="ECO:0000256" key="10">
    <source>
        <dbReference type="ARBA" id="ARBA00024849"/>
    </source>
</evidence>
<dbReference type="InterPro" id="IPR036611">
    <property type="entry name" value="Trigger_fac_ribosome-bd_sf"/>
</dbReference>
<feature type="domain" description="PPIase FKBP-type" evidence="16">
    <location>
        <begin position="163"/>
        <end position="223"/>
    </location>
</feature>
<dbReference type="InterPro" id="IPR037041">
    <property type="entry name" value="Trigger_fac_C_sf"/>
</dbReference>
<evidence type="ECO:0000256" key="12">
    <source>
        <dbReference type="HAMAP-Rule" id="MF_00303"/>
    </source>
</evidence>
<comment type="catalytic activity">
    <reaction evidence="1 12 13">
        <text>[protein]-peptidylproline (omega=180) = [protein]-peptidylproline (omega=0)</text>
        <dbReference type="Rhea" id="RHEA:16237"/>
        <dbReference type="Rhea" id="RHEA-COMP:10747"/>
        <dbReference type="Rhea" id="RHEA-COMP:10748"/>
        <dbReference type="ChEBI" id="CHEBI:83833"/>
        <dbReference type="ChEBI" id="CHEBI:83834"/>
        <dbReference type="EC" id="5.2.1.8"/>
    </reaction>
</comment>
<evidence type="ECO:0000256" key="6">
    <source>
        <dbReference type="ARBA" id="ARBA00023110"/>
    </source>
</evidence>
<dbReference type="InterPro" id="IPR001179">
    <property type="entry name" value="PPIase_FKBP_dom"/>
</dbReference>
<dbReference type="AlphaFoldDB" id="A0A810QB97"/>
<dbReference type="Proteomes" id="UP000679848">
    <property type="component" value="Chromosome"/>
</dbReference>
<sequence>MSVKSCEKVEKSQVALTIEVGAAEFQAAIEKAYQKMRKKINVPGFRPGKAPRKLIEGMYGAEVFFEEAINIAFPDAYDAAVKEQELQVVGYPSVELVGEATQDGFTFKAVVPVYPDVTLGEYKGLSAPKDEVKVSAADVDERIKSLLDRNTRLVSVEREAQEGDTAVIDFEGFLDGVPFEGGKGTNHSLELGSHSFVPGFEEQVVGMKAGEEKDLDITFPEDYTPELAGKAVVFKVKVHEVKEKEVPALDDEFAKDVSEFDTLKELKADLKKKITEERQKEADRAFENTLMEQVAEKITADIPDAMVEAQARQFVDNFKMQIAQSGIPYDQYLKMTGMSEDKLLEDAREPALRQVRVDLAVAAIIKAEDIQVTDEDVEAEYQKLAEQYGMELEMVKKYLPADQTKDQLANQKAVAIVVESATATKPEKKKATKKTEGAEDEEKPAKKSGAKKASKPAEDAAEGEEKPAKKATAKKTSKKTEKEGE</sequence>
<dbReference type="PIRSF" id="PIRSF003095">
    <property type="entry name" value="Trigger_factor"/>
    <property type="match status" value="1"/>
</dbReference>
<dbReference type="EMBL" id="AP023420">
    <property type="protein sequence ID" value="BCK85558.1"/>
    <property type="molecule type" value="Genomic_DNA"/>
</dbReference>
<dbReference type="InterPro" id="IPR046357">
    <property type="entry name" value="PPIase_dom_sf"/>
</dbReference>
<comment type="similarity">
    <text evidence="2 12 14">Belongs to the FKBP-type PPIase family. Tig subfamily.</text>
</comment>
<dbReference type="PANTHER" id="PTHR30560:SF3">
    <property type="entry name" value="TRIGGER FACTOR-LIKE PROTEIN TIG, CHLOROPLASTIC"/>
    <property type="match status" value="1"/>
</dbReference>
<keyword evidence="7 12" id="KW-0143">Chaperone</keyword>
<dbReference type="PANTHER" id="PTHR30560">
    <property type="entry name" value="TRIGGER FACTOR CHAPERONE AND PEPTIDYL-PROLYL CIS/TRANS ISOMERASE"/>
    <property type="match status" value="1"/>
</dbReference>
<dbReference type="Gene3D" id="1.10.3120.10">
    <property type="entry name" value="Trigger factor, C-terminal domain"/>
    <property type="match status" value="1"/>
</dbReference>
<dbReference type="NCBIfam" id="TIGR00115">
    <property type="entry name" value="tig"/>
    <property type="match status" value="1"/>
</dbReference>
<dbReference type="GO" id="GO:0005737">
    <property type="term" value="C:cytoplasm"/>
    <property type="evidence" value="ECO:0007669"/>
    <property type="project" value="UniProtKB-SubCell"/>
</dbReference>
<dbReference type="GO" id="GO:0003755">
    <property type="term" value="F:peptidyl-prolyl cis-trans isomerase activity"/>
    <property type="evidence" value="ECO:0007669"/>
    <property type="project" value="UniProtKB-UniRule"/>
</dbReference>
<keyword evidence="8 12" id="KW-0413">Isomerase</keyword>
<dbReference type="RefSeq" id="WP_187030773.1">
    <property type="nucleotide sequence ID" value="NZ_AP023420.1"/>
</dbReference>
<dbReference type="SUPFAM" id="SSF102735">
    <property type="entry name" value="Trigger factor ribosome-binding domain"/>
    <property type="match status" value="1"/>
</dbReference>
<protein>
    <recommendedName>
        <fullName evidence="4 12">Trigger factor</fullName>
        <shortName evidence="12">TF</shortName>
        <ecNumber evidence="3 12">5.2.1.8</ecNumber>
    </recommendedName>
    <alternativeName>
        <fullName evidence="11 12">PPIase</fullName>
    </alternativeName>
</protein>
<dbReference type="PROSITE" id="PS50059">
    <property type="entry name" value="FKBP_PPIASE"/>
    <property type="match status" value="1"/>
</dbReference>
<evidence type="ECO:0000313" key="18">
    <source>
        <dbReference type="Proteomes" id="UP000679848"/>
    </source>
</evidence>
<name>A0A810QB97_9FIRM</name>
<comment type="domain">
    <text evidence="12">Consists of 3 domains; the N-terminus binds the ribosome, the middle domain has PPIase activity, while the C-terminus has intrinsic chaperone activity on its own.</text>
</comment>
<dbReference type="EC" id="5.2.1.8" evidence="3 12"/>
<dbReference type="InterPro" id="IPR008881">
    <property type="entry name" value="Trigger_fac_ribosome-bd_bac"/>
</dbReference>
<comment type="subcellular location">
    <subcellularLocation>
        <location evidence="12">Cytoplasm</location>
    </subcellularLocation>
    <text evidence="12">About half TF is bound to the ribosome near the polypeptide exit tunnel while the other half is free in the cytoplasm.</text>
</comment>
<evidence type="ECO:0000256" key="15">
    <source>
        <dbReference type="SAM" id="MobiDB-lite"/>
    </source>
</evidence>
<dbReference type="Gene3D" id="3.10.50.40">
    <property type="match status" value="1"/>
</dbReference>
<dbReference type="GO" id="GO:0051301">
    <property type="term" value="P:cell division"/>
    <property type="evidence" value="ECO:0007669"/>
    <property type="project" value="UniProtKB-KW"/>
</dbReference>
<evidence type="ECO:0000256" key="11">
    <source>
        <dbReference type="ARBA" id="ARBA00029986"/>
    </source>
</evidence>
<evidence type="ECO:0000259" key="16">
    <source>
        <dbReference type="PROSITE" id="PS50059"/>
    </source>
</evidence>
<keyword evidence="12" id="KW-0963">Cytoplasm</keyword>
<keyword evidence="6 12" id="KW-0697">Rotamase</keyword>
<dbReference type="GO" id="GO:0044183">
    <property type="term" value="F:protein folding chaperone"/>
    <property type="evidence" value="ECO:0007669"/>
    <property type="project" value="TreeGrafter"/>
</dbReference>
<dbReference type="SUPFAM" id="SSF109998">
    <property type="entry name" value="Triger factor/SurA peptide-binding domain-like"/>
    <property type="match status" value="1"/>
</dbReference>
<keyword evidence="5 12" id="KW-0132">Cell division</keyword>
<evidence type="ECO:0000256" key="13">
    <source>
        <dbReference type="PROSITE-ProRule" id="PRU00277"/>
    </source>
</evidence>